<dbReference type="PANTHER" id="PTHR31760:SF0">
    <property type="entry name" value="S-ADENOSYL-L-METHIONINE-DEPENDENT METHYLTRANSFERASES SUPERFAMILY PROTEIN"/>
    <property type="match status" value="1"/>
</dbReference>
<comment type="function">
    <text evidence="6">Specifically methylates the N7 position of guanine in position 527 of 16S rRNA.</text>
</comment>
<comment type="catalytic activity">
    <reaction evidence="6">
        <text>guanosine(527) in 16S rRNA + S-adenosyl-L-methionine = N(7)-methylguanosine(527) in 16S rRNA + S-adenosyl-L-homocysteine</text>
        <dbReference type="Rhea" id="RHEA:42732"/>
        <dbReference type="Rhea" id="RHEA-COMP:10209"/>
        <dbReference type="Rhea" id="RHEA-COMP:10210"/>
        <dbReference type="ChEBI" id="CHEBI:57856"/>
        <dbReference type="ChEBI" id="CHEBI:59789"/>
        <dbReference type="ChEBI" id="CHEBI:74269"/>
        <dbReference type="ChEBI" id="CHEBI:74480"/>
        <dbReference type="EC" id="2.1.1.170"/>
    </reaction>
</comment>
<dbReference type="GO" id="GO:0032259">
    <property type="term" value="P:methylation"/>
    <property type="evidence" value="ECO:0007669"/>
    <property type="project" value="UniProtKB-KW"/>
</dbReference>
<dbReference type="InterPro" id="IPR029063">
    <property type="entry name" value="SAM-dependent_MTases_sf"/>
</dbReference>
<dbReference type="PANTHER" id="PTHR31760">
    <property type="entry name" value="S-ADENOSYL-L-METHIONINE-DEPENDENT METHYLTRANSFERASES SUPERFAMILY PROTEIN"/>
    <property type="match status" value="1"/>
</dbReference>
<feature type="binding site" evidence="6">
    <location>
        <begin position="120"/>
        <end position="121"/>
    </location>
    <ligand>
        <name>S-adenosyl-L-methionine</name>
        <dbReference type="ChEBI" id="CHEBI:59789"/>
    </ligand>
</feature>
<feature type="binding site" evidence="6">
    <location>
        <position position="66"/>
    </location>
    <ligand>
        <name>S-adenosyl-L-methionine</name>
        <dbReference type="ChEBI" id="CHEBI:59789"/>
    </ligand>
</feature>
<dbReference type="GO" id="GO:0008168">
    <property type="term" value="F:methyltransferase activity"/>
    <property type="evidence" value="ECO:0007669"/>
    <property type="project" value="UniProtKB-KW"/>
</dbReference>
<evidence type="ECO:0000256" key="4">
    <source>
        <dbReference type="ARBA" id="ARBA00022679"/>
    </source>
</evidence>
<dbReference type="RefSeq" id="WP_187428471.1">
    <property type="nucleotide sequence ID" value="NZ_CP143423.1"/>
</dbReference>
<protein>
    <recommendedName>
        <fullName evidence="6">Ribosomal RNA small subunit methyltransferase G</fullName>
        <ecNumber evidence="6">2.1.1.170</ecNumber>
    </recommendedName>
    <alternativeName>
        <fullName evidence="6">16S rRNA 7-methylguanosine methyltransferase</fullName>
        <shortName evidence="6">16S rRNA m7G methyltransferase</shortName>
    </alternativeName>
</protein>
<dbReference type="InterPro" id="IPR003682">
    <property type="entry name" value="rRNA_ssu_MeTfrase_G"/>
</dbReference>
<dbReference type="NCBIfam" id="TIGR00138">
    <property type="entry name" value="rsmG_gidB"/>
    <property type="match status" value="1"/>
</dbReference>
<evidence type="ECO:0000313" key="7">
    <source>
        <dbReference type="EMBL" id="WVX51287.1"/>
    </source>
</evidence>
<comment type="similarity">
    <text evidence="6">Belongs to the methyltransferase superfamily. RNA methyltransferase RsmG family.</text>
</comment>
<keyword evidence="2 6" id="KW-0698">rRNA processing</keyword>
<accession>A0ABZ2BZI0</accession>
<dbReference type="Pfam" id="PF02527">
    <property type="entry name" value="GidB"/>
    <property type="match status" value="1"/>
</dbReference>
<keyword evidence="3 6" id="KW-0489">Methyltransferase</keyword>
<sequence length="201" mass="22531">MNLLGEDVSRETLDKIDFYVCLLKKWNQTINLISKSSVSEINNRHIWDSAQVYDYAGHWEKWVDLGSGGGLPGIVVAILAQQAYPERHVTMIESDTRKATFLRNASRELGLETTVINARIEKVAPLECDILSARALTDLTGLLGYADRHMKRGGCALLHKGKTWEAEVNIARESWSFDVIAHKSNTNPDAAILEIRDIQIV</sequence>
<comment type="subcellular location">
    <subcellularLocation>
        <location evidence="6">Cytoplasm</location>
    </subcellularLocation>
</comment>
<proteinExistence type="inferred from homology"/>
<dbReference type="EMBL" id="CP143423">
    <property type="protein sequence ID" value="WVX51287.1"/>
    <property type="molecule type" value="Genomic_DNA"/>
</dbReference>
<dbReference type="SUPFAM" id="SSF53335">
    <property type="entry name" value="S-adenosyl-L-methionine-dependent methyltransferases"/>
    <property type="match status" value="1"/>
</dbReference>
<dbReference type="EC" id="2.1.1.170" evidence="6"/>
<dbReference type="PIRSF" id="PIRSF003078">
    <property type="entry name" value="GidB"/>
    <property type="match status" value="1"/>
</dbReference>
<evidence type="ECO:0000256" key="5">
    <source>
        <dbReference type="ARBA" id="ARBA00022691"/>
    </source>
</evidence>
<feature type="binding site" evidence="6">
    <location>
        <position position="134"/>
    </location>
    <ligand>
        <name>S-adenosyl-L-methionine</name>
        <dbReference type="ChEBI" id="CHEBI:59789"/>
    </ligand>
</feature>
<keyword evidence="8" id="KW-1185">Reference proteome</keyword>
<reference evidence="8" key="1">
    <citation type="submission" date="2024-01" db="EMBL/GenBank/DDBJ databases">
        <title>Roseobacter fucihabitans sp. nov., isolated from the brown alga Fucus spiralis.</title>
        <authorList>
            <person name="Hahnke S."/>
            <person name="Berger M."/>
            <person name="Schlingloff A."/>
            <person name="Athale I."/>
            <person name="Neumann-Schaal M."/>
            <person name="Adenaya A."/>
            <person name="Poehlein A."/>
            <person name="Daniel R."/>
            <person name="Pertersen J."/>
            <person name="Brinkhoff T."/>
        </authorList>
    </citation>
    <scope>NUCLEOTIDE SEQUENCE [LARGE SCALE GENOMIC DNA]</scope>
    <source>
        <strain evidence="8">B14</strain>
    </source>
</reference>
<keyword evidence="5 6" id="KW-0949">S-adenosyl-L-methionine</keyword>
<dbReference type="HAMAP" id="MF_00074">
    <property type="entry name" value="16SrRNA_methyltr_G"/>
    <property type="match status" value="1"/>
</dbReference>
<evidence type="ECO:0000256" key="1">
    <source>
        <dbReference type="ARBA" id="ARBA00022490"/>
    </source>
</evidence>
<organism evidence="7 8">
    <name type="scientific">Roseobacter fucihabitans</name>
    <dbReference type="NCBI Taxonomy" id="1537242"/>
    <lineage>
        <taxon>Bacteria</taxon>
        <taxon>Pseudomonadati</taxon>
        <taxon>Pseudomonadota</taxon>
        <taxon>Alphaproteobacteria</taxon>
        <taxon>Rhodobacterales</taxon>
        <taxon>Roseobacteraceae</taxon>
        <taxon>Roseobacter</taxon>
    </lineage>
</organism>
<evidence type="ECO:0000256" key="6">
    <source>
        <dbReference type="HAMAP-Rule" id="MF_00074"/>
    </source>
</evidence>
<gene>
    <name evidence="6 7" type="primary">rsmG</name>
    <name evidence="7" type="ORF">ROLI_043880</name>
</gene>
<comment type="caution">
    <text evidence="6">Lacks conserved residue(s) required for the propagation of feature annotation.</text>
</comment>
<evidence type="ECO:0000313" key="8">
    <source>
        <dbReference type="Proteomes" id="UP001318682"/>
    </source>
</evidence>
<keyword evidence="4 6" id="KW-0808">Transferase</keyword>
<feature type="binding site" evidence="6">
    <location>
        <position position="71"/>
    </location>
    <ligand>
        <name>S-adenosyl-L-methionine</name>
        <dbReference type="ChEBI" id="CHEBI:59789"/>
    </ligand>
</feature>
<evidence type="ECO:0000256" key="2">
    <source>
        <dbReference type="ARBA" id="ARBA00022552"/>
    </source>
</evidence>
<keyword evidence="1 6" id="KW-0963">Cytoplasm</keyword>
<dbReference type="Proteomes" id="UP001318682">
    <property type="component" value="Chromosome"/>
</dbReference>
<dbReference type="Gene3D" id="3.40.50.150">
    <property type="entry name" value="Vaccinia Virus protein VP39"/>
    <property type="match status" value="1"/>
</dbReference>
<name>A0ABZ2BZI0_9RHOB</name>
<evidence type="ECO:0000256" key="3">
    <source>
        <dbReference type="ARBA" id="ARBA00022603"/>
    </source>
</evidence>